<proteinExistence type="predicted"/>
<accession>A0ABQ0YPD8</accession>
<name>A0ABQ0YPD8_9NOCA</name>
<comment type="caution">
    <text evidence="1">The sequence shown here is derived from an EMBL/GenBank/DDBJ whole genome shotgun (WGS) entry which is preliminary data.</text>
</comment>
<dbReference type="EMBL" id="BLAH01000094">
    <property type="protein sequence ID" value="GES38456.1"/>
    <property type="molecule type" value="Genomic_DNA"/>
</dbReference>
<evidence type="ECO:0008006" key="3">
    <source>
        <dbReference type="Google" id="ProtNLM"/>
    </source>
</evidence>
<protein>
    <recommendedName>
        <fullName evidence="3">Fe-S oxidoreductase</fullName>
    </recommendedName>
</protein>
<dbReference type="RefSeq" id="WP_373867499.1">
    <property type="nucleotide sequence ID" value="NZ_BAAAYP010000019.1"/>
</dbReference>
<sequence length="128" mass="14095">MSPRDARADLQRSRASRGDAQARAVTALALLWARVWGGRVGFDDEFGLYVCTGMRGGYARSGTTIGGVFLTGRPPSRRILRHEAVHADQWARYGAGFAVRYVWEELRHPGARNRFEIEAGLADGGYVA</sequence>
<reference evidence="1 2" key="1">
    <citation type="journal article" date="2018" name="Biodegradation">
        <title>1,4-Dioxane degradation characteristics of Rhodococcus aetherivorans JCM 14343.</title>
        <authorList>
            <person name="Inoue D."/>
            <person name="Tsunoda T."/>
            <person name="Yamamoto N."/>
            <person name="Ike M."/>
            <person name="Sei K."/>
        </authorList>
    </citation>
    <scope>NUCLEOTIDE SEQUENCE [LARGE SCALE GENOMIC DNA]</scope>
    <source>
        <strain evidence="1 2">JCM 14343</strain>
    </source>
</reference>
<evidence type="ECO:0000313" key="1">
    <source>
        <dbReference type="EMBL" id="GES38456.1"/>
    </source>
</evidence>
<evidence type="ECO:0000313" key="2">
    <source>
        <dbReference type="Proteomes" id="UP000325466"/>
    </source>
</evidence>
<organism evidence="1 2">
    <name type="scientific">Rhodococcus aetherivorans</name>
    <dbReference type="NCBI Taxonomy" id="191292"/>
    <lineage>
        <taxon>Bacteria</taxon>
        <taxon>Bacillati</taxon>
        <taxon>Actinomycetota</taxon>
        <taxon>Actinomycetes</taxon>
        <taxon>Mycobacteriales</taxon>
        <taxon>Nocardiaceae</taxon>
        <taxon>Rhodococcus</taxon>
    </lineage>
</organism>
<gene>
    <name evidence="1" type="ORF">RAJCM14343_3721</name>
</gene>
<keyword evidence="2" id="KW-1185">Reference proteome</keyword>
<dbReference type="Proteomes" id="UP000325466">
    <property type="component" value="Unassembled WGS sequence"/>
</dbReference>